<evidence type="ECO:0000256" key="1">
    <source>
        <dbReference type="ARBA" id="ARBA00022737"/>
    </source>
</evidence>
<feature type="region of interest" description="Disordered" evidence="2">
    <location>
        <begin position="269"/>
        <end position="288"/>
    </location>
</feature>
<dbReference type="Proteomes" id="UP000887566">
    <property type="component" value="Unplaced"/>
</dbReference>
<evidence type="ECO:0000313" key="5">
    <source>
        <dbReference type="WBParaSite" id="PSAMB.scaffold6883size8635.g29244.t1"/>
    </source>
</evidence>
<evidence type="ECO:0000256" key="2">
    <source>
        <dbReference type="SAM" id="MobiDB-lite"/>
    </source>
</evidence>
<dbReference type="PANTHER" id="PTHR37412">
    <property type="entry name" value="C2 DOMAIN-CONTAINING PROTEIN 5"/>
    <property type="match status" value="1"/>
</dbReference>
<dbReference type="GO" id="GO:0005509">
    <property type="term" value="F:calcium ion binding"/>
    <property type="evidence" value="ECO:0007669"/>
    <property type="project" value="TreeGrafter"/>
</dbReference>
<dbReference type="GO" id="GO:0072659">
    <property type="term" value="P:protein localization to plasma membrane"/>
    <property type="evidence" value="ECO:0007669"/>
    <property type="project" value="TreeGrafter"/>
</dbReference>
<dbReference type="GO" id="GO:0010828">
    <property type="term" value="P:positive regulation of D-glucose transmembrane transport"/>
    <property type="evidence" value="ECO:0007669"/>
    <property type="project" value="TreeGrafter"/>
</dbReference>
<dbReference type="InterPro" id="IPR056431">
    <property type="entry name" value="C2CD5_YbjQ-rel_dom"/>
</dbReference>
<feature type="domain" description="C2" evidence="3">
    <location>
        <begin position="1"/>
        <end position="108"/>
    </location>
</feature>
<dbReference type="GO" id="GO:0031340">
    <property type="term" value="P:positive regulation of vesicle fusion"/>
    <property type="evidence" value="ECO:0007669"/>
    <property type="project" value="TreeGrafter"/>
</dbReference>
<dbReference type="PROSITE" id="PS50004">
    <property type="entry name" value="C2"/>
    <property type="match status" value="1"/>
</dbReference>
<dbReference type="SUPFAM" id="SSF49562">
    <property type="entry name" value="C2 domain (Calcium/lipid-binding domain, CaLB)"/>
    <property type="match status" value="1"/>
</dbReference>
<dbReference type="CDD" id="cd08688">
    <property type="entry name" value="C2_KIAA0528-like"/>
    <property type="match status" value="1"/>
</dbReference>
<accession>A0A914X8L3</accession>
<dbReference type="InterPro" id="IPR035439">
    <property type="entry name" value="UPF0145_dom_sf"/>
</dbReference>
<dbReference type="Gene3D" id="2.60.40.150">
    <property type="entry name" value="C2 domain"/>
    <property type="match status" value="1"/>
</dbReference>
<dbReference type="Gene3D" id="3.30.110.70">
    <property type="entry name" value="Hypothetical protein apc22750. Chain B"/>
    <property type="match status" value="1"/>
</dbReference>
<proteinExistence type="predicted"/>
<dbReference type="GO" id="GO:0065002">
    <property type="term" value="P:intracellular protein transmembrane transport"/>
    <property type="evidence" value="ECO:0007669"/>
    <property type="project" value="TreeGrafter"/>
</dbReference>
<dbReference type="GO" id="GO:0005544">
    <property type="term" value="F:calcium-dependent phospholipid binding"/>
    <property type="evidence" value="ECO:0007669"/>
    <property type="project" value="InterPro"/>
</dbReference>
<name>A0A914X8L3_9BILA</name>
<dbReference type="PRINTS" id="PR00399">
    <property type="entry name" value="SYNAPTOTAGMN"/>
</dbReference>
<dbReference type="SUPFAM" id="SSF117782">
    <property type="entry name" value="YbjQ-like"/>
    <property type="match status" value="1"/>
</dbReference>
<dbReference type="PANTHER" id="PTHR37412:SF2">
    <property type="entry name" value="C2 DOMAIN-CONTAINING PROTEIN 5"/>
    <property type="match status" value="1"/>
</dbReference>
<dbReference type="InterPro" id="IPR000008">
    <property type="entry name" value="C2_dom"/>
</dbReference>
<evidence type="ECO:0000313" key="4">
    <source>
        <dbReference type="Proteomes" id="UP000887566"/>
    </source>
</evidence>
<dbReference type="AlphaFoldDB" id="A0A914X8L3"/>
<sequence length="288" mass="32405">MPGTLRVKVVEARNLPVMDRSAETTDAFVEIHFGGESYKTDICPKSLSPRWNSEWFVFEAEDHELQDECLQLRIMDYDIYSANDSIGRVYFDVNPLVEAAHRKITDIKDDRPAATWTHSADMIGWLPIYDTLNGHRGELRIEVQLELFADTNKLRESSCGVQVFVAGRVPPGQRLIEVHGLVHDLLTAGDPEYQWLDKIRTPRATNEARQALLRRLSSELTRKIGRKVLEMGANAVLGYRQCVDVEGEASDMLVVRAIGTAVTLIDETQTTVNRAPSPSSPNKAAHHR</sequence>
<dbReference type="Pfam" id="PF00168">
    <property type="entry name" value="C2"/>
    <property type="match status" value="1"/>
</dbReference>
<keyword evidence="1" id="KW-0677">Repeat</keyword>
<evidence type="ECO:0000259" key="3">
    <source>
        <dbReference type="PROSITE" id="PS50004"/>
    </source>
</evidence>
<reference evidence="5" key="1">
    <citation type="submission" date="2022-11" db="UniProtKB">
        <authorList>
            <consortium name="WormBaseParasite"/>
        </authorList>
    </citation>
    <scope>IDENTIFICATION</scope>
</reference>
<dbReference type="GO" id="GO:0005886">
    <property type="term" value="C:plasma membrane"/>
    <property type="evidence" value="ECO:0007669"/>
    <property type="project" value="TreeGrafter"/>
</dbReference>
<dbReference type="InterPro" id="IPR035892">
    <property type="entry name" value="C2_domain_sf"/>
</dbReference>
<dbReference type="InterPro" id="IPR001565">
    <property type="entry name" value="Synaptotagmin"/>
</dbReference>
<dbReference type="WBParaSite" id="PSAMB.scaffold6883size8635.g29244.t1">
    <property type="protein sequence ID" value="PSAMB.scaffold6883size8635.g29244.t1"/>
    <property type="gene ID" value="PSAMB.scaffold6883size8635.g29244"/>
</dbReference>
<dbReference type="InterPro" id="IPR037785">
    <property type="entry name" value="C2_C2CD5"/>
</dbReference>
<dbReference type="GO" id="GO:0090314">
    <property type="term" value="P:positive regulation of protein targeting to membrane"/>
    <property type="evidence" value="ECO:0007669"/>
    <property type="project" value="TreeGrafter"/>
</dbReference>
<dbReference type="Pfam" id="PF23025">
    <property type="entry name" value="YbjQ_2"/>
    <property type="match status" value="1"/>
</dbReference>
<keyword evidence="4" id="KW-1185">Reference proteome</keyword>
<dbReference type="SMART" id="SM00239">
    <property type="entry name" value="C2"/>
    <property type="match status" value="1"/>
</dbReference>
<protein>
    <submittedName>
        <fullName evidence="5">C2 domain-containing protein</fullName>
    </submittedName>
</protein>
<organism evidence="4 5">
    <name type="scientific">Plectus sambesii</name>
    <dbReference type="NCBI Taxonomy" id="2011161"/>
    <lineage>
        <taxon>Eukaryota</taxon>
        <taxon>Metazoa</taxon>
        <taxon>Ecdysozoa</taxon>
        <taxon>Nematoda</taxon>
        <taxon>Chromadorea</taxon>
        <taxon>Plectida</taxon>
        <taxon>Plectina</taxon>
        <taxon>Plectoidea</taxon>
        <taxon>Plectidae</taxon>
        <taxon>Plectus</taxon>
    </lineage>
</organism>
<dbReference type="InterPro" id="IPR038983">
    <property type="entry name" value="C2CD5"/>
</dbReference>
<feature type="compositionally biased region" description="Polar residues" evidence="2">
    <location>
        <begin position="269"/>
        <end position="282"/>
    </location>
</feature>